<evidence type="ECO:0000313" key="3">
    <source>
        <dbReference type="EMBL" id="KAA1090182.1"/>
    </source>
</evidence>
<dbReference type="Proteomes" id="UP000324748">
    <property type="component" value="Unassembled WGS sequence"/>
</dbReference>
<sequence>MFYKLLTALVLLGRCLASESIDGSRLVVHEHKEGPPRFSEASNMDHEIPADSSLVKEIERSTEELDYNTYHCKAKFQQTHNSRKERGRHFWLDSKK</sequence>
<reference evidence="4 5" key="1">
    <citation type="submission" date="2019-05" db="EMBL/GenBank/DDBJ databases">
        <title>Emergence of the Ug99 lineage of the wheat stem rust pathogen through somatic hybridization.</title>
        <authorList>
            <person name="Li F."/>
            <person name="Upadhyaya N.M."/>
            <person name="Sperschneider J."/>
            <person name="Matny O."/>
            <person name="Nguyen-Phuc H."/>
            <person name="Mago R."/>
            <person name="Raley C."/>
            <person name="Miller M.E."/>
            <person name="Silverstein K.A.T."/>
            <person name="Henningsen E."/>
            <person name="Hirsch C.D."/>
            <person name="Visser B."/>
            <person name="Pretorius Z.A."/>
            <person name="Steffenson B.J."/>
            <person name="Schwessinger B."/>
            <person name="Dodds P.N."/>
            <person name="Figueroa M."/>
        </authorList>
    </citation>
    <scope>NUCLEOTIDE SEQUENCE [LARGE SCALE GENOMIC DNA]</scope>
    <source>
        <strain evidence="2">21-0</strain>
        <strain evidence="3 5">Ug99</strain>
    </source>
</reference>
<dbReference type="Proteomes" id="UP000325313">
    <property type="component" value="Unassembled WGS sequence"/>
</dbReference>
<accession>A0A5B0M1M6</accession>
<protein>
    <submittedName>
        <fullName evidence="2">Uncharacterized protein</fullName>
    </submittedName>
</protein>
<name>A0A5B0M1M6_PUCGR</name>
<evidence type="ECO:0000313" key="4">
    <source>
        <dbReference type="Proteomes" id="UP000324748"/>
    </source>
</evidence>
<gene>
    <name evidence="2" type="ORF">PGT21_004197</name>
    <name evidence="3" type="ORF">PGTUg99_036870</name>
</gene>
<dbReference type="EMBL" id="VSWC01000171">
    <property type="protein sequence ID" value="KAA1070216.1"/>
    <property type="molecule type" value="Genomic_DNA"/>
</dbReference>
<comment type="caution">
    <text evidence="2">The sequence shown here is derived from an EMBL/GenBank/DDBJ whole genome shotgun (WGS) entry which is preliminary data.</text>
</comment>
<proteinExistence type="predicted"/>
<keyword evidence="4" id="KW-1185">Reference proteome</keyword>
<evidence type="ECO:0000313" key="5">
    <source>
        <dbReference type="Proteomes" id="UP000325313"/>
    </source>
</evidence>
<feature type="signal peptide" evidence="1">
    <location>
        <begin position="1"/>
        <end position="17"/>
    </location>
</feature>
<dbReference type="AlphaFoldDB" id="A0A5B0M1M6"/>
<organism evidence="2 4">
    <name type="scientific">Puccinia graminis f. sp. tritici</name>
    <dbReference type="NCBI Taxonomy" id="56615"/>
    <lineage>
        <taxon>Eukaryota</taxon>
        <taxon>Fungi</taxon>
        <taxon>Dikarya</taxon>
        <taxon>Basidiomycota</taxon>
        <taxon>Pucciniomycotina</taxon>
        <taxon>Pucciniomycetes</taxon>
        <taxon>Pucciniales</taxon>
        <taxon>Pucciniaceae</taxon>
        <taxon>Puccinia</taxon>
    </lineage>
</organism>
<evidence type="ECO:0000313" key="2">
    <source>
        <dbReference type="EMBL" id="KAA1070216.1"/>
    </source>
</evidence>
<feature type="chain" id="PRO_5036137115" evidence="1">
    <location>
        <begin position="18"/>
        <end position="96"/>
    </location>
</feature>
<evidence type="ECO:0000256" key="1">
    <source>
        <dbReference type="SAM" id="SignalP"/>
    </source>
</evidence>
<dbReference type="EMBL" id="VDEP01000404">
    <property type="protein sequence ID" value="KAA1090182.1"/>
    <property type="molecule type" value="Genomic_DNA"/>
</dbReference>
<keyword evidence="1" id="KW-0732">Signal</keyword>